<evidence type="ECO:0000313" key="2">
    <source>
        <dbReference type="Proteomes" id="UP001060215"/>
    </source>
</evidence>
<comment type="caution">
    <text evidence="1">The sequence shown here is derived from an EMBL/GenBank/DDBJ whole genome shotgun (WGS) entry which is preliminary data.</text>
</comment>
<dbReference type="Proteomes" id="UP001060215">
    <property type="component" value="Chromosome 4"/>
</dbReference>
<dbReference type="EMBL" id="CM045761">
    <property type="protein sequence ID" value="KAI8012805.1"/>
    <property type="molecule type" value="Genomic_DNA"/>
</dbReference>
<reference evidence="1 2" key="1">
    <citation type="journal article" date="2022" name="Plant J.">
        <title>Chromosome-level genome of Camellia lanceoleosa provides a valuable resource for understanding genome evolution and self-incompatibility.</title>
        <authorList>
            <person name="Gong W."/>
            <person name="Xiao S."/>
            <person name="Wang L."/>
            <person name="Liao Z."/>
            <person name="Chang Y."/>
            <person name="Mo W."/>
            <person name="Hu G."/>
            <person name="Li W."/>
            <person name="Zhao G."/>
            <person name="Zhu H."/>
            <person name="Hu X."/>
            <person name="Ji K."/>
            <person name="Xiang X."/>
            <person name="Song Q."/>
            <person name="Yuan D."/>
            <person name="Jin S."/>
            <person name="Zhang L."/>
        </authorList>
    </citation>
    <scope>NUCLEOTIDE SEQUENCE [LARGE SCALE GENOMIC DNA]</scope>
    <source>
        <strain evidence="1">SQ_2022a</strain>
    </source>
</reference>
<accession>A0ACC0HHP4</accession>
<organism evidence="1 2">
    <name type="scientific">Camellia lanceoleosa</name>
    <dbReference type="NCBI Taxonomy" id="1840588"/>
    <lineage>
        <taxon>Eukaryota</taxon>
        <taxon>Viridiplantae</taxon>
        <taxon>Streptophyta</taxon>
        <taxon>Embryophyta</taxon>
        <taxon>Tracheophyta</taxon>
        <taxon>Spermatophyta</taxon>
        <taxon>Magnoliopsida</taxon>
        <taxon>eudicotyledons</taxon>
        <taxon>Gunneridae</taxon>
        <taxon>Pentapetalae</taxon>
        <taxon>asterids</taxon>
        <taxon>Ericales</taxon>
        <taxon>Theaceae</taxon>
        <taxon>Camellia</taxon>
    </lineage>
</organism>
<name>A0ACC0HHP4_9ERIC</name>
<sequence length="167" mass="18640">MECVKLQINLISATNLTDSRSFFKTKVYATVSVEGVEHRTPVDEHGKANPRWNFLTTFFIRKSGIKKNVNMLTIKLYSYRRGWPKDRYIGKVEVSLKELHGWKAGGGSKTLSFPVKSSRESEGKLNFSYKIVNTATGGGDTPPCTSTICEIIFRVTLGSIFGFMGST</sequence>
<evidence type="ECO:0000313" key="1">
    <source>
        <dbReference type="EMBL" id="KAI8012805.1"/>
    </source>
</evidence>
<gene>
    <name evidence="1" type="ORF">LOK49_LG05G02115</name>
</gene>
<proteinExistence type="predicted"/>
<keyword evidence="2" id="KW-1185">Reference proteome</keyword>
<protein>
    <submittedName>
        <fullName evidence="1">Protein SRC2</fullName>
    </submittedName>
</protein>